<evidence type="ECO:0000313" key="3">
    <source>
        <dbReference type="Proteomes" id="UP000318778"/>
    </source>
</evidence>
<organism evidence="2">
    <name type="scientific">Western grey kangaroopox virus</name>
    <dbReference type="NCBI Taxonomy" id="1566307"/>
    <lineage>
        <taxon>Viruses</taxon>
        <taxon>Varidnaviria</taxon>
        <taxon>Bamfordvirae</taxon>
        <taxon>Nucleocytoviricota</taxon>
        <taxon>Pokkesviricetes</taxon>
        <taxon>Chitovirales</taxon>
        <taxon>Poxviridae</taxon>
        <taxon>Chordopoxvirinae</taxon>
        <taxon>Macropopoxvirus</taxon>
        <taxon>Macropopoxvirus mfuliginosuspox</taxon>
        <taxon>Western kangaroopox virus</taxon>
    </lineage>
</organism>
<evidence type="ECO:0000256" key="1">
    <source>
        <dbReference type="SAM" id="Phobius"/>
    </source>
</evidence>
<keyword evidence="3" id="KW-1185">Reference proteome</keyword>
<dbReference type="EMBL" id="MF467280">
    <property type="protein sequence ID" value="ATI20951.1"/>
    <property type="molecule type" value="Genomic_DNA"/>
</dbReference>
<sequence length="92" mass="10924">MDLGLTLPYLPYLPYLLSTLSDLSISLHNPHISYVLILVHVYSYVLILVYVYCLFLCTYHTNLLYSYYHHLRNGDRYWVLYGWISGFRIQVG</sequence>
<feature type="transmembrane region" description="Helical" evidence="1">
    <location>
        <begin position="32"/>
        <end position="57"/>
    </location>
</feature>
<evidence type="ECO:0000313" key="2">
    <source>
        <dbReference type="EMBL" id="ATI20951.1"/>
    </source>
</evidence>
<name>A0A2C9DSG8_9POXV</name>
<keyword evidence="1" id="KW-1133">Transmembrane helix</keyword>
<dbReference type="Proteomes" id="UP000318778">
    <property type="component" value="Segment"/>
</dbReference>
<proteinExistence type="predicted"/>
<keyword evidence="1" id="KW-0812">Transmembrane</keyword>
<keyword evidence="1" id="KW-0472">Membrane</keyword>
<reference evidence="2" key="1">
    <citation type="journal article" date="2017" name="Virus Res.">
        <title>Complete genomic characterisation of two novel poxviruses (WKPV and EKPV) from western and eastern grey kangaroos.</title>
        <authorList>
            <person name="Bennett M."/>
            <person name="Tu S.L."/>
            <person name="Upton C."/>
            <person name="McArtor C."/>
            <person name="Gillett A."/>
            <person name="Laird T."/>
            <person name="O'Dea M."/>
        </authorList>
    </citation>
    <scope>NUCLEOTIDE SEQUENCE [LARGE SCALE GENOMIC DNA]</scope>
    <source>
        <strain evidence="2">Western Australia</strain>
    </source>
</reference>
<accession>A0A2C9DSG8</accession>
<protein>
    <submittedName>
        <fullName evidence="2">Uncharacterized protein</fullName>
    </submittedName>
</protein>